<comment type="similarity">
    <text evidence="5 7">Belongs to the DEAD box helicase family.</text>
</comment>
<dbReference type="PROSITE" id="PS00039">
    <property type="entry name" value="DEAD_ATP_HELICASE"/>
    <property type="match status" value="1"/>
</dbReference>
<evidence type="ECO:0000259" key="8">
    <source>
        <dbReference type="PROSITE" id="PS51192"/>
    </source>
</evidence>
<dbReference type="SMART" id="SM00487">
    <property type="entry name" value="DEXDc"/>
    <property type="match status" value="1"/>
</dbReference>
<dbReference type="InterPro" id="IPR011545">
    <property type="entry name" value="DEAD/DEAH_box_helicase_dom"/>
</dbReference>
<dbReference type="Pfam" id="PF00270">
    <property type="entry name" value="DEAD"/>
    <property type="match status" value="1"/>
</dbReference>
<dbReference type="OrthoDB" id="9805696at2"/>
<evidence type="ECO:0000313" key="12">
    <source>
        <dbReference type="Proteomes" id="UP000321764"/>
    </source>
</evidence>
<dbReference type="InterPro" id="IPR044742">
    <property type="entry name" value="DEAD/DEAH_RhlB"/>
</dbReference>
<protein>
    <submittedName>
        <fullName evidence="11">ATP-dependent RNA helicase DbpA</fullName>
        <ecNumber evidence="11">3.6.4.13</ecNumber>
    </submittedName>
</protein>
<dbReference type="PROSITE" id="PS51195">
    <property type="entry name" value="Q_MOTIF"/>
    <property type="match status" value="1"/>
</dbReference>
<keyword evidence="1 7" id="KW-0547">Nucleotide-binding</keyword>
<dbReference type="InterPro" id="IPR012677">
    <property type="entry name" value="Nucleotide-bd_a/b_plait_sf"/>
</dbReference>
<dbReference type="InterPro" id="IPR000629">
    <property type="entry name" value="RNA-helicase_DEAD-box_CS"/>
</dbReference>
<proteinExistence type="inferred from homology"/>
<evidence type="ECO:0000256" key="1">
    <source>
        <dbReference type="ARBA" id="ARBA00022741"/>
    </source>
</evidence>
<dbReference type="InterPro" id="IPR001650">
    <property type="entry name" value="Helicase_C-like"/>
</dbReference>
<dbReference type="CDD" id="cd00268">
    <property type="entry name" value="DEADc"/>
    <property type="match status" value="1"/>
</dbReference>
<dbReference type="Proteomes" id="UP000321764">
    <property type="component" value="Unassembled WGS sequence"/>
</dbReference>
<reference evidence="11 12" key="1">
    <citation type="submission" date="2019-07" db="EMBL/GenBank/DDBJ databases">
        <title>Reinekea sp. strain SSH23 genome sequencing and assembly.</title>
        <authorList>
            <person name="Kim I."/>
        </authorList>
    </citation>
    <scope>NUCLEOTIDE SEQUENCE [LARGE SCALE GENOMIC DNA]</scope>
    <source>
        <strain evidence="11 12">SSH23</strain>
    </source>
</reference>
<dbReference type="CDD" id="cd18787">
    <property type="entry name" value="SF2_C_DEAD"/>
    <property type="match status" value="1"/>
</dbReference>
<organism evidence="11 12">
    <name type="scientific">Reinekea thalattae</name>
    <dbReference type="NCBI Taxonomy" id="2593301"/>
    <lineage>
        <taxon>Bacteria</taxon>
        <taxon>Pseudomonadati</taxon>
        <taxon>Pseudomonadota</taxon>
        <taxon>Gammaproteobacteria</taxon>
        <taxon>Oceanospirillales</taxon>
        <taxon>Saccharospirillaceae</taxon>
        <taxon>Reinekea</taxon>
    </lineage>
</organism>
<dbReference type="Gene3D" id="3.30.70.330">
    <property type="match status" value="1"/>
</dbReference>
<evidence type="ECO:0000256" key="4">
    <source>
        <dbReference type="ARBA" id="ARBA00022840"/>
    </source>
</evidence>
<dbReference type="InterPro" id="IPR005580">
    <property type="entry name" value="DbpA/CsdA_RNA-bd_dom"/>
</dbReference>
<dbReference type="EMBL" id="VKAD01000001">
    <property type="protein sequence ID" value="TXR54464.1"/>
    <property type="molecule type" value="Genomic_DNA"/>
</dbReference>
<dbReference type="Pfam" id="PF00271">
    <property type="entry name" value="Helicase_C"/>
    <property type="match status" value="1"/>
</dbReference>
<keyword evidence="3 7" id="KW-0347">Helicase</keyword>
<evidence type="ECO:0000256" key="7">
    <source>
        <dbReference type="RuleBase" id="RU000492"/>
    </source>
</evidence>
<gene>
    <name evidence="11" type="primary">dbpA</name>
    <name evidence="11" type="ORF">FME95_07995</name>
</gene>
<feature type="domain" description="Helicase C-terminal" evidence="9">
    <location>
        <begin position="214"/>
        <end position="374"/>
    </location>
</feature>
<evidence type="ECO:0000256" key="6">
    <source>
        <dbReference type="PROSITE-ProRule" id="PRU00552"/>
    </source>
</evidence>
<feature type="domain" description="DEAD-box RNA helicase Q" evidence="10">
    <location>
        <begin position="2"/>
        <end position="30"/>
    </location>
</feature>
<accession>A0A5C8ZAJ7</accession>
<sequence>MSTFDQLNLKPELKKNLVTLGFTDFTPIQKESLPYVLEGKDIIAQAKTGSGKTVAFGLALLQNLDVSNFRIQALVMCPTRELADQVAQEIRKLARLIHNIKVLTLCGGMPFGPQIGSLEHGAHIVVGTPGRIEEHLRKGTLKTSDIRTLVLDEADRMLDMGFQETLDTIVAQLPTKRQSLMFSATYPEQIEKIAQRVLSKPERIKVESVQTAPSIEQKFYRVEQHEQRFVLLMRLLASDQPESAIVFCNTKRDVDEVVDEIKARGYSAIALHGDMDQRQRSEALIRFANHSVSILVATDVAARGLDIQSLDAVFNFQLARDPEVHTHRIGRTGRAGESGVAYTFFNDKDGHRLLDLALDQDPIAQPTLWPESHYDDIPAYQPSMVTLQIDGGKKQKVRPGDIVGALTNGEGIAGDDVGKIAVQDNSAYFAVKRQQLKTALAKISQGKVKGRSFRVRHIRG</sequence>
<comment type="caution">
    <text evidence="11">The sequence shown here is derived from an EMBL/GenBank/DDBJ whole genome shotgun (WGS) entry which is preliminary data.</text>
</comment>
<feature type="short sequence motif" description="Q motif" evidence="6">
    <location>
        <begin position="2"/>
        <end position="30"/>
    </location>
</feature>
<dbReference type="CDD" id="cd12501">
    <property type="entry name" value="RRM_EcDbpA_like"/>
    <property type="match status" value="1"/>
</dbReference>
<evidence type="ECO:0000256" key="3">
    <source>
        <dbReference type="ARBA" id="ARBA00022806"/>
    </source>
</evidence>
<evidence type="ECO:0000259" key="10">
    <source>
        <dbReference type="PROSITE" id="PS51195"/>
    </source>
</evidence>
<dbReference type="Gene3D" id="3.40.50.300">
    <property type="entry name" value="P-loop containing nucleotide triphosphate hydrolases"/>
    <property type="match status" value="2"/>
</dbReference>
<dbReference type="PROSITE" id="PS51194">
    <property type="entry name" value="HELICASE_CTER"/>
    <property type="match status" value="1"/>
</dbReference>
<dbReference type="InterPro" id="IPR027417">
    <property type="entry name" value="P-loop_NTPase"/>
</dbReference>
<keyword evidence="2 7" id="KW-0378">Hydrolase</keyword>
<dbReference type="GO" id="GO:0005524">
    <property type="term" value="F:ATP binding"/>
    <property type="evidence" value="ECO:0007669"/>
    <property type="project" value="UniProtKB-KW"/>
</dbReference>
<dbReference type="InterPro" id="IPR014014">
    <property type="entry name" value="RNA_helicase_DEAD_Q_motif"/>
</dbReference>
<dbReference type="PROSITE" id="PS51192">
    <property type="entry name" value="HELICASE_ATP_BIND_1"/>
    <property type="match status" value="1"/>
</dbReference>
<dbReference type="GO" id="GO:0003724">
    <property type="term" value="F:RNA helicase activity"/>
    <property type="evidence" value="ECO:0007669"/>
    <property type="project" value="UniProtKB-EC"/>
</dbReference>
<dbReference type="RefSeq" id="WP_147713862.1">
    <property type="nucleotide sequence ID" value="NZ_VKAD01000001.1"/>
</dbReference>
<evidence type="ECO:0000256" key="5">
    <source>
        <dbReference type="ARBA" id="ARBA00038437"/>
    </source>
</evidence>
<keyword evidence="4 7" id="KW-0067">ATP-binding</keyword>
<dbReference type="Pfam" id="PF03880">
    <property type="entry name" value="DbpA"/>
    <property type="match status" value="1"/>
</dbReference>
<dbReference type="InterPro" id="IPR014001">
    <property type="entry name" value="Helicase_ATP-bd"/>
</dbReference>
<evidence type="ECO:0000313" key="11">
    <source>
        <dbReference type="EMBL" id="TXR54464.1"/>
    </source>
</evidence>
<feature type="domain" description="Helicase ATP-binding" evidence="8">
    <location>
        <begin position="33"/>
        <end position="204"/>
    </location>
</feature>
<name>A0A5C8ZAJ7_9GAMM</name>
<dbReference type="GO" id="GO:0005829">
    <property type="term" value="C:cytosol"/>
    <property type="evidence" value="ECO:0007669"/>
    <property type="project" value="TreeGrafter"/>
</dbReference>
<dbReference type="AlphaFoldDB" id="A0A5C8ZAJ7"/>
<keyword evidence="12" id="KW-1185">Reference proteome</keyword>
<dbReference type="GO" id="GO:0016787">
    <property type="term" value="F:hydrolase activity"/>
    <property type="evidence" value="ECO:0007669"/>
    <property type="project" value="UniProtKB-KW"/>
</dbReference>
<dbReference type="PANTHER" id="PTHR47959:SF1">
    <property type="entry name" value="ATP-DEPENDENT RNA HELICASE DBPA"/>
    <property type="match status" value="1"/>
</dbReference>
<dbReference type="SMART" id="SM00490">
    <property type="entry name" value="HELICc"/>
    <property type="match status" value="1"/>
</dbReference>
<dbReference type="InterPro" id="IPR050079">
    <property type="entry name" value="DEAD_box_RNA_helicase"/>
</dbReference>
<dbReference type="PANTHER" id="PTHR47959">
    <property type="entry name" value="ATP-DEPENDENT RNA HELICASE RHLE-RELATED"/>
    <property type="match status" value="1"/>
</dbReference>
<evidence type="ECO:0000259" key="9">
    <source>
        <dbReference type="PROSITE" id="PS51194"/>
    </source>
</evidence>
<dbReference type="EC" id="3.6.4.13" evidence="11"/>
<dbReference type="SUPFAM" id="SSF52540">
    <property type="entry name" value="P-loop containing nucleoside triphosphate hydrolases"/>
    <property type="match status" value="1"/>
</dbReference>
<dbReference type="GO" id="GO:0003676">
    <property type="term" value="F:nucleic acid binding"/>
    <property type="evidence" value="ECO:0007669"/>
    <property type="project" value="InterPro"/>
</dbReference>
<evidence type="ECO:0000256" key="2">
    <source>
        <dbReference type="ARBA" id="ARBA00022801"/>
    </source>
</evidence>
<dbReference type="NCBIfam" id="NF008744">
    <property type="entry name" value="PRK11776.1"/>
    <property type="match status" value="1"/>
</dbReference>